<dbReference type="PROSITE" id="PS51203">
    <property type="entry name" value="CS"/>
    <property type="match status" value="1"/>
</dbReference>
<dbReference type="Gene3D" id="4.10.1130.20">
    <property type="match status" value="2"/>
</dbReference>
<evidence type="ECO:0000256" key="3">
    <source>
        <dbReference type="ARBA" id="ARBA00022833"/>
    </source>
</evidence>
<feature type="domain" description="CHORD" evidence="6">
    <location>
        <begin position="8"/>
        <end position="67"/>
    </location>
</feature>
<evidence type="ECO:0000313" key="7">
    <source>
        <dbReference type="EMBL" id="PWN96730.1"/>
    </source>
</evidence>
<dbReference type="PROSITE" id="PS51401">
    <property type="entry name" value="CHORD"/>
    <property type="match status" value="2"/>
</dbReference>
<feature type="compositionally biased region" description="Basic and acidic residues" evidence="4">
    <location>
        <begin position="123"/>
        <end position="133"/>
    </location>
</feature>
<name>A0A316Z4Q7_9BASI</name>
<dbReference type="InterPro" id="IPR039790">
    <property type="entry name" value="CHRD1"/>
</dbReference>
<evidence type="ECO:0000259" key="5">
    <source>
        <dbReference type="PROSITE" id="PS51203"/>
    </source>
</evidence>
<keyword evidence="3" id="KW-0862">Zinc</keyword>
<feature type="domain" description="CS" evidence="5">
    <location>
        <begin position="231"/>
        <end position="326"/>
    </location>
</feature>
<dbReference type="PANTHER" id="PTHR46983">
    <property type="entry name" value="CYSTEINE AND HISTIDINE-RICH DOMAIN-CONTAINING PROTEIN 1"/>
    <property type="match status" value="1"/>
</dbReference>
<dbReference type="Pfam" id="PF04969">
    <property type="entry name" value="CS"/>
    <property type="match status" value="1"/>
</dbReference>
<keyword evidence="1" id="KW-0479">Metal-binding</keyword>
<dbReference type="AlphaFoldDB" id="A0A316Z4Q7"/>
<evidence type="ECO:0000313" key="8">
    <source>
        <dbReference type="Proteomes" id="UP000245946"/>
    </source>
</evidence>
<evidence type="ECO:0000259" key="6">
    <source>
        <dbReference type="PROSITE" id="PS51401"/>
    </source>
</evidence>
<evidence type="ECO:0000256" key="2">
    <source>
        <dbReference type="ARBA" id="ARBA00022737"/>
    </source>
</evidence>
<feature type="domain" description="CHORD" evidence="6">
    <location>
        <begin position="150"/>
        <end position="211"/>
    </location>
</feature>
<protein>
    <submittedName>
        <fullName evidence="7">Chord-domain-containing protein</fullName>
    </submittedName>
</protein>
<gene>
    <name evidence="7" type="ORF">FA09DRAFT_331188</name>
</gene>
<dbReference type="OrthoDB" id="1898560at2759"/>
<dbReference type="Pfam" id="PF04968">
    <property type="entry name" value="CHORD"/>
    <property type="match status" value="2"/>
</dbReference>
<dbReference type="Proteomes" id="UP000245946">
    <property type="component" value="Unassembled WGS sequence"/>
</dbReference>
<dbReference type="Gene3D" id="2.60.40.790">
    <property type="match status" value="1"/>
</dbReference>
<evidence type="ECO:0000256" key="4">
    <source>
        <dbReference type="SAM" id="MobiDB-lite"/>
    </source>
</evidence>
<feature type="region of interest" description="Disordered" evidence="4">
    <location>
        <begin position="67"/>
        <end position="94"/>
    </location>
</feature>
<dbReference type="InterPro" id="IPR007051">
    <property type="entry name" value="CHORD_dom"/>
</dbReference>
<proteinExistence type="predicted"/>
<feature type="compositionally biased region" description="Basic and acidic residues" evidence="4">
    <location>
        <begin position="67"/>
        <end position="77"/>
    </location>
</feature>
<feature type="region of interest" description="Disordered" evidence="4">
    <location>
        <begin position="122"/>
        <end position="144"/>
    </location>
</feature>
<organism evidence="7 8">
    <name type="scientific">Tilletiopsis washingtonensis</name>
    <dbReference type="NCBI Taxonomy" id="58919"/>
    <lineage>
        <taxon>Eukaryota</taxon>
        <taxon>Fungi</taxon>
        <taxon>Dikarya</taxon>
        <taxon>Basidiomycota</taxon>
        <taxon>Ustilaginomycotina</taxon>
        <taxon>Exobasidiomycetes</taxon>
        <taxon>Entylomatales</taxon>
        <taxon>Entylomatales incertae sedis</taxon>
        <taxon>Tilletiopsis</taxon>
    </lineage>
</organism>
<keyword evidence="8" id="KW-1185">Reference proteome</keyword>
<dbReference type="SUPFAM" id="SSF49764">
    <property type="entry name" value="HSP20-like chaperones"/>
    <property type="match status" value="1"/>
</dbReference>
<dbReference type="STRING" id="58919.A0A316Z4Q7"/>
<sequence length="341" mass="35924">MAPSAPICTRPGCGQLFSSPGPCAHHSGAPVFHEGLKSWSCCNETHKPVLEFDQFLAIPPCASAEAHSDVKPKKPEPKAAPAAAPSSTANGSTEVFGAAAPKPVTQPAAPLSAAALAAAAKQAKQEAVEKPEEQDPPEADGSAIAAGAPCKRAGCSAKFEGGKRDRAAEKCTYHKGTAIFHEGSKGYTCCKRRVLDFADFLTIAGCTDAAHGHLFVGSEPVKEAPADGIERVEARIDHYETPADVRVTVYAKGCDAEASSVQFEESEVKIALALPDAPSGSKRRYERVLRPFAPIDAAASSFRLTKFKLDLVLVKKSANESWPTLESGERALGWGNTFGRK</sequence>
<dbReference type="InterPro" id="IPR007052">
    <property type="entry name" value="CS_dom"/>
</dbReference>
<dbReference type="GO" id="GO:0046872">
    <property type="term" value="F:metal ion binding"/>
    <property type="evidence" value="ECO:0007669"/>
    <property type="project" value="UniProtKB-KW"/>
</dbReference>
<dbReference type="GeneID" id="37270453"/>
<dbReference type="RefSeq" id="XP_025597009.1">
    <property type="nucleotide sequence ID" value="XM_025742909.1"/>
</dbReference>
<dbReference type="EMBL" id="KZ819298">
    <property type="protein sequence ID" value="PWN96730.1"/>
    <property type="molecule type" value="Genomic_DNA"/>
</dbReference>
<keyword evidence="2" id="KW-0677">Repeat</keyword>
<dbReference type="InterPro" id="IPR008978">
    <property type="entry name" value="HSP20-like_chaperone"/>
</dbReference>
<dbReference type="PANTHER" id="PTHR46983:SF3">
    <property type="entry name" value="CHPADIPLOID STATE MAINTENANCE PROTEIN CHPA"/>
    <property type="match status" value="1"/>
</dbReference>
<dbReference type="CDD" id="cd06466">
    <property type="entry name" value="p23_CS_SGT1_like"/>
    <property type="match status" value="1"/>
</dbReference>
<evidence type="ECO:0000256" key="1">
    <source>
        <dbReference type="ARBA" id="ARBA00022723"/>
    </source>
</evidence>
<reference evidence="7 8" key="1">
    <citation type="journal article" date="2018" name="Mol. Biol. Evol.">
        <title>Broad Genomic Sampling Reveals a Smut Pathogenic Ancestry of the Fungal Clade Ustilaginomycotina.</title>
        <authorList>
            <person name="Kijpornyongpan T."/>
            <person name="Mondo S.J."/>
            <person name="Barry K."/>
            <person name="Sandor L."/>
            <person name="Lee J."/>
            <person name="Lipzen A."/>
            <person name="Pangilinan J."/>
            <person name="LaButti K."/>
            <person name="Hainaut M."/>
            <person name="Henrissat B."/>
            <person name="Grigoriev I.V."/>
            <person name="Spatafora J.W."/>
            <person name="Aime M.C."/>
        </authorList>
    </citation>
    <scope>NUCLEOTIDE SEQUENCE [LARGE SCALE GENOMIC DNA]</scope>
    <source>
        <strain evidence="7 8">MCA 4186</strain>
    </source>
</reference>
<accession>A0A316Z4Q7</accession>